<evidence type="ECO:0000313" key="11">
    <source>
        <dbReference type="Proteomes" id="UP000266196"/>
    </source>
</evidence>
<dbReference type="Proteomes" id="UP000266239">
    <property type="component" value="Unassembled WGS sequence"/>
</dbReference>
<evidence type="ECO:0000256" key="1">
    <source>
        <dbReference type="ARBA" id="ARBA00004141"/>
    </source>
</evidence>
<feature type="transmembrane region" description="Helical" evidence="5">
    <location>
        <begin position="207"/>
        <end position="224"/>
    </location>
</feature>
<evidence type="ECO:0008006" key="14">
    <source>
        <dbReference type="Google" id="ProtNLM"/>
    </source>
</evidence>
<evidence type="ECO:0000313" key="7">
    <source>
        <dbReference type="EMBL" id="RHY55085.1"/>
    </source>
</evidence>
<evidence type="ECO:0000256" key="2">
    <source>
        <dbReference type="ARBA" id="ARBA00022692"/>
    </source>
</evidence>
<feature type="transmembrane region" description="Helical" evidence="5">
    <location>
        <begin position="6"/>
        <end position="27"/>
    </location>
</feature>
<dbReference type="EMBL" id="QUTA01006837">
    <property type="protein sequence ID" value="RHY09372.1"/>
    <property type="molecule type" value="Genomic_DNA"/>
</dbReference>
<keyword evidence="4 5" id="KW-0472">Membrane</keyword>
<accession>A0A397EYB3</accession>
<organism evidence="9 11">
    <name type="scientific">Aphanomyces astaci</name>
    <name type="common">Crayfish plague agent</name>
    <dbReference type="NCBI Taxonomy" id="112090"/>
    <lineage>
        <taxon>Eukaryota</taxon>
        <taxon>Sar</taxon>
        <taxon>Stramenopiles</taxon>
        <taxon>Oomycota</taxon>
        <taxon>Saprolegniomycetes</taxon>
        <taxon>Saprolegniales</taxon>
        <taxon>Verrucalvaceae</taxon>
        <taxon>Aphanomyces</taxon>
    </lineage>
</organism>
<dbReference type="Pfam" id="PF03619">
    <property type="entry name" value="Solute_trans_a"/>
    <property type="match status" value="1"/>
</dbReference>
<dbReference type="Proteomes" id="UP000266643">
    <property type="component" value="Unassembled WGS sequence"/>
</dbReference>
<gene>
    <name evidence="6" type="ORF">DYB25_003370</name>
    <name evidence="8" type="ORF">DYB30_007895</name>
    <name evidence="9" type="ORF">DYB31_005843</name>
    <name evidence="7" type="ORF">DYB38_006746</name>
</gene>
<evidence type="ECO:0000313" key="13">
    <source>
        <dbReference type="Proteomes" id="UP000266643"/>
    </source>
</evidence>
<keyword evidence="2 5" id="KW-0812">Transmembrane</keyword>
<comment type="subcellular location">
    <subcellularLocation>
        <location evidence="1">Membrane</location>
        <topology evidence="1">Multi-pass membrane protein</topology>
    </subcellularLocation>
</comment>
<feature type="transmembrane region" description="Helical" evidence="5">
    <location>
        <begin position="236"/>
        <end position="257"/>
    </location>
</feature>
<sequence length="301" mass="33661">METRTAYVAASSALFAAALCILGMCGVRHVRNPCMHMRPMQTLFVRLDVGFAIYTLLFYLRVIFAENQVFEPISQCLFSIVEGITIFSFFNMMLLLVGGTAAAVGYMNQDDDESNESWLVSPYKQTLDRFRRRLIAFLFIKPVLAAVDGWAVNRQTRNPLTDAYRVVHSAIAIAMIVLTVLTFLGVLQTYKQLKAHISGSFKLTAKFVVVKGMLLLSTLQWSVANAVVRHWTPIDLYLYSTVCVGEALVLAVTYFFVFTAQEPDVPHLDSDAAPFRLGSVAAIWDLFEYPVGKHVTYTAAL</sequence>
<name>A0A397EYB3_APHAT</name>
<dbReference type="SMART" id="SM01417">
    <property type="entry name" value="Solute_trans_a"/>
    <property type="match status" value="1"/>
</dbReference>
<dbReference type="GO" id="GO:0016020">
    <property type="term" value="C:membrane"/>
    <property type="evidence" value="ECO:0007669"/>
    <property type="project" value="UniProtKB-SubCell"/>
</dbReference>
<protein>
    <recommendedName>
        <fullName evidence="14">THH1/TOM1/TOM3 domain-containing protein</fullName>
    </recommendedName>
</protein>
<feature type="transmembrane region" description="Helical" evidence="5">
    <location>
        <begin position="84"/>
        <end position="107"/>
    </location>
</feature>
<feature type="transmembrane region" description="Helical" evidence="5">
    <location>
        <begin position="134"/>
        <end position="152"/>
    </location>
</feature>
<dbReference type="EMBL" id="QUTD01003878">
    <property type="protein sequence ID" value="RHY70945.1"/>
    <property type="molecule type" value="Genomic_DNA"/>
</dbReference>
<keyword evidence="3 5" id="KW-1133">Transmembrane helix</keyword>
<dbReference type="VEuPathDB" id="FungiDB:H257_16720"/>
<evidence type="ECO:0000313" key="9">
    <source>
        <dbReference type="EMBL" id="RHZ07769.1"/>
    </source>
</evidence>
<evidence type="ECO:0000313" key="8">
    <source>
        <dbReference type="EMBL" id="RHY70945.1"/>
    </source>
</evidence>
<dbReference type="EMBL" id="QUTC01005910">
    <property type="protein sequence ID" value="RHY55085.1"/>
    <property type="molecule type" value="Genomic_DNA"/>
</dbReference>
<dbReference type="Proteomes" id="UP000265716">
    <property type="component" value="Unassembled WGS sequence"/>
</dbReference>
<evidence type="ECO:0000313" key="10">
    <source>
        <dbReference type="Proteomes" id="UP000265716"/>
    </source>
</evidence>
<dbReference type="InterPro" id="IPR005178">
    <property type="entry name" value="Ostalpha/TMEM184C"/>
</dbReference>
<dbReference type="AlphaFoldDB" id="A0A397EYB3"/>
<evidence type="ECO:0000256" key="5">
    <source>
        <dbReference type="SAM" id="Phobius"/>
    </source>
</evidence>
<dbReference type="EMBL" id="QUTE01012204">
    <property type="protein sequence ID" value="RHZ07769.1"/>
    <property type="molecule type" value="Genomic_DNA"/>
</dbReference>
<feature type="transmembrane region" description="Helical" evidence="5">
    <location>
        <begin position="43"/>
        <end position="64"/>
    </location>
</feature>
<dbReference type="Proteomes" id="UP000266196">
    <property type="component" value="Unassembled WGS sequence"/>
</dbReference>
<evidence type="ECO:0000313" key="6">
    <source>
        <dbReference type="EMBL" id="RHY09372.1"/>
    </source>
</evidence>
<comment type="caution">
    <text evidence="9">The sequence shown here is derived from an EMBL/GenBank/DDBJ whole genome shotgun (WGS) entry which is preliminary data.</text>
</comment>
<feature type="transmembrane region" description="Helical" evidence="5">
    <location>
        <begin position="164"/>
        <end position="187"/>
    </location>
</feature>
<evidence type="ECO:0000313" key="12">
    <source>
        <dbReference type="Proteomes" id="UP000266239"/>
    </source>
</evidence>
<evidence type="ECO:0000256" key="3">
    <source>
        <dbReference type="ARBA" id="ARBA00022989"/>
    </source>
</evidence>
<reference evidence="10 11" key="1">
    <citation type="submission" date="2018-08" db="EMBL/GenBank/DDBJ databases">
        <title>Aphanomyces genome sequencing and annotation.</title>
        <authorList>
            <person name="Minardi D."/>
            <person name="Oidtmann B."/>
            <person name="Van Der Giezen M."/>
            <person name="Studholme D.J."/>
        </authorList>
    </citation>
    <scope>NUCLEOTIDE SEQUENCE [LARGE SCALE GENOMIC DNA]</scope>
    <source>
        <strain evidence="9 11">197901</strain>
        <strain evidence="8 13">D2</strain>
        <strain evidence="7 10">SA</strain>
        <strain evidence="6 12">Yx</strain>
    </source>
</reference>
<proteinExistence type="predicted"/>
<evidence type="ECO:0000256" key="4">
    <source>
        <dbReference type="ARBA" id="ARBA00023136"/>
    </source>
</evidence>